<name>A0A1B6LV93_9HEMI</name>
<dbReference type="InterPro" id="IPR041611">
    <property type="entry name" value="SKICH"/>
</dbReference>
<feature type="domain" description="SKICH" evidence="1">
    <location>
        <begin position="12"/>
        <end position="125"/>
    </location>
</feature>
<reference evidence="2" key="1">
    <citation type="submission" date="2015-11" db="EMBL/GenBank/DDBJ databases">
        <title>De novo transcriptome assembly of four potential Pierce s Disease insect vectors from Arizona vineyards.</title>
        <authorList>
            <person name="Tassone E.E."/>
        </authorList>
    </citation>
    <scope>NUCLEOTIDE SEQUENCE</scope>
</reference>
<proteinExistence type="predicted"/>
<dbReference type="AlphaFoldDB" id="A0A1B6LV93"/>
<gene>
    <name evidence="2" type="ORF">g.7611</name>
</gene>
<accession>A0A1B6LV93</accession>
<organism evidence="2">
    <name type="scientific">Graphocephala atropunctata</name>
    <dbReference type="NCBI Taxonomy" id="36148"/>
    <lineage>
        <taxon>Eukaryota</taxon>
        <taxon>Metazoa</taxon>
        <taxon>Ecdysozoa</taxon>
        <taxon>Arthropoda</taxon>
        <taxon>Hexapoda</taxon>
        <taxon>Insecta</taxon>
        <taxon>Pterygota</taxon>
        <taxon>Neoptera</taxon>
        <taxon>Paraneoptera</taxon>
        <taxon>Hemiptera</taxon>
        <taxon>Auchenorrhyncha</taxon>
        <taxon>Membracoidea</taxon>
        <taxon>Cicadellidae</taxon>
        <taxon>Cicadellinae</taxon>
        <taxon>Cicadellini</taxon>
        <taxon>Graphocephala</taxon>
    </lineage>
</organism>
<sequence>MDWVDLGTSNLVQFKNVKNCSISSNNPIEIIVEFVICRTVVVTGNDWVALFPEGCKNWDSTDAKEMITFEFVLPQPLARTNEERRYKIKFGPTQIKDLNTEKSYQLVYYNRVSDQVIGVSSLFKFEPVSKEDFAVSTIVDQTNNNTDGKRLVKENHFKMNKYGKSKKSTLPNRDFEVTNKGDAVNCQEKNNDRNSKRNRLNVMNKVDRRIVHGSTSDSRCAPNFNQFTSSCSNCHRVNALLSSQAELFSQVKNLAEINNDLKQQICWLQKQVELGQAACQKLSVTLMHERQWKMFYQAAAAQERVDYHYQVMVVDQMHPEFLSVREQFVNERQRSIDKNKLGSALKLKAIIGSQEEKICSLTKEIEELKGCRLQKVKAIVKDIEKFKLDSEDLQSDMPNKHEVNVEDTD</sequence>
<protein>
    <recommendedName>
        <fullName evidence="1">SKICH domain-containing protein</fullName>
    </recommendedName>
</protein>
<dbReference type="Gene3D" id="2.60.40.2840">
    <property type="match status" value="1"/>
</dbReference>
<dbReference type="Pfam" id="PF17751">
    <property type="entry name" value="SKICH"/>
    <property type="match status" value="1"/>
</dbReference>
<evidence type="ECO:0000259" key="1">
    <source>
        <dbReference type="Pfam" id="PF17751"/>
    </source>
</evidence>
<dbReference type="EMBL" id="GEBQ01012437">
    <property type="protein sequence ID" value="JAT27540.1"/>
    <property type="molecule type" value="Transcribed_RNA"/>
</dbReference>
<evidence type="ECO:0000313" key="2">
    <source>
        <dbReference type="EMBL" id="JAT27540.1"/>
    </source>
</evidence>